<dbReference type="Gene3D" id="3.40.30.10">
    <property type="entry name" value="Glutaredoxin"/>
    <property type="match status" value="1"/>
</dbReference>
<dbReference type="GO" id="GO:0006749">
    <property type="term" value="P:glutathione metabolic process"/>
    <property type="evidence" value="ECO:0007669"/>
    <property type="project" value="TreeGrafter"/>
</dbReference>
<name>A0A7W2EMB5_9BURK</name>
<dbReference type="RefSeq" id="WP_182220704.1">
    <property type="nucleotide sequence ID" value="NZ_JACEZS010000034.1"/>
</dbReference>
<accession>A0A7W2EMB5</accession>
<comment type="catalytic activity">
    <reaction evidence="1">
        <text>2-hydroxychromene-2-carboxylate = (3E)-4-(2-hydroxyphenyl)-2-oxobut-3-enoate</text>
        <dbReference type="Rhea" id="RHEA:27401"/>
        <dbReference type="ChEBI" id="CHEBI:59350"/>
        <dbReference type="ChEBI" id="CHEBI:59353"/>
        <dbReference type="EC" id="5.99.1.4"/>
    </reaction>
</comment>
<protein>
    <recommendedName>
        <fullName evidence="1">2-hydroxychromene-2-carboxylate isomerase</fullName>
        <ecNumber evidence="1">5.99.1.4</ecNumber>
    </recommendedName>
</protein>
<dbReference type="CDD" id="cd03022">
    <property type="entry name" value="DsbA_HCCA_Iso"/>
    <property type="match status" value="1"/>
</dbReference>
<dbReference type="GO" id="GO:1901170">
    <property type="term" value="P:naphthalene catabolic process"/>
    <property type="evidence" value="ECO:0007669"/>
    <property type="project" value="InterPro"/>
</dbReference>
<evidence type="ECO:0000256" key="2">
    <source>
        <dbReference type="PIRSR" id="PIRSR006386-1"/>
    </source>
</evidence>
<dbReference type="Proteomes" id="UP000566711">
    <property type="component" value="Unassembled WGS sequence"/>
</dbReference>
<reference evidence="4 5" key="1">
    <citation type="submission" date="2020-07" db="EMBL/GenBank/DDBJ databases">
        <title>Novel species isolated from subtropical streams in China.</title>
        <authorList>
            <person name="Lu H."/>
        </authorList>
    </citation>
    <scope>NUCLEOTIDE SEQUENCE [LARGE SCALE GENOMIC DNA]</scope>
    <source>
        <strain evidence="4 5">FT3S</strain>
    </source>
</reference>
<dbReference type="EC" id="5.99.1.4" evidence="1"/>
<dbReference type="GO" id="GO:0004364">
    <property type="term" value="F:glutathione transferase activity"/>
    <property type="evidence" value="ECO:0007669"/>
    <property type="project" value="TreeGrafter"/>
</dbReference>
<dbReference type="InterPro" id="IPR036249">
    <property type="entry name" value="Thioredoxin-like_sf"/>
</dbReference>
<dbReference type="GO" id="GO:0004602">
    <property type="term" value="F:glutathione peroxidase activity"/>
    <property type="evidence" value="ECO:0007669"/>
    <property type="project" value="TreeGrafter"/>
</dbReference>
<dbReference type="PIRSF" id="PIRSF006386">
    <property type="entry name" value="HCCAis_GSTk"/>
    <property type="match status" value="1"/>
</dbReference>
<dbReference type="PANTHER" id="PTHR42943:SF2">
    <property type="entry name" value="GLUTATHIONE S-TRANSFERASE KAPPA 1"/>
    <property type="match status" value="1"/>
</dbReference>
<gene>
    <name evidence="4" type="ORF">H3H36_24670</name>
</gene>
<dbReference type="InterPro" id="IPR001853">
    <property type="entry name" value="DSBA-like_thioredoxin_dom"/>
</dbReference>
<keyword evidence="1 4" id="KW-0413">Isomerase</keyword>
<evidence type="ECO:0000256" key="1">
    <source>
        <dbReference type="PIRNR" id="PIRNR006386"/>
    </source>
</evidence>
<organism evidence="4 5">
    <name type="scientific">Rugamonas fusca</name>
    <dbReference type="NCBI Taxonomy" id="2758568"/>
    <lineage>
        <taxon>Bacteria</taxon>
        <taxon>Pseudomonadati</taxon>
        <taxon>Pseudomonadota</taxon>
        <taxon>Betaproteobacteria</taxon>
        <taxon>Burkholderiales</taxon>
        <taxon>Oxalobacteraceae</taxon>
        <taxon>Telluria group</taxon>
        <taxon>Rugamonas</taxon>
    </lineage>
</organism>
<keyword evidence="5" id="KW-1185">Reference proteome</keyword>
<dbReference type="Pfam" id="PF01323">
    <property type="entry name" value="DSBA"/>
    <property type="match status" value="1"/>
</dbReference>
<dbReference type="EMBL" id="JACEZS010000034">
    <property type="protein sequence ID" value="MBA5608544.1"/>
    <property type="molecule type" value="Genomic_DNA"/>
</dbReference>
<feature type="active site" description="Nucleophile" evidence="2">
    <location>
        <position position="13"/>
    </location>
</feature>
<sequence>MSTDIDFYFDFVSPYAYLASTRIERLAAAHGRKVRWKPVLMTVLSKAAGTQLTPFVPMKWQYVQQDLERSARLAGIPFRLPPGFPKLLLAPGRAMTWLAASHGEDTAAAFARTCFTAYFSDGVDINDHEVLAGIASGMGVARAPLLAALEDEAVKAAFRQASEDAIAQGVFGVPFMIVDGESFWGFDRLDQLALVMKQPAPQVGVDGGD</sequence>
<evidence type="ECO:0000259" key="3">
    <source>
        <dbReference type="Pfam" id="PF01323"/>
    </source>
</evidence>
<comment type="caution">
    <text evidence="4">The sequence shown here is derived from an EMBL/GenBank/DDBJ whole genome shotgun (WGS) entry which is preliminary data.</text>
</comment>
<dbReference type="InterPro" id="IPR051924">
    <property type="entry name" value="GST_Kappa/NadH"/>
</dbReference>
<dbReference type="GO" id="GO:0018845">
    <property type="term" value="F:2-hydroxychromene-2-carboxylate isomerase activity"/>
    <property type="evidence" value="ECO:0007669"/>
    <property type="project" value="UniProtKB-UniRule"/>
</dbReference>
<proteinExistence type="inferred from homology"/>
<dbReference type="AlphaFoldDB" id="A0A7W2EMB5"/>
<dbReference type="InterPro" id="IPR044087">
    <property type="entry name" value="NahD-like"/>
</dbReference>
<evidence type="ECO:0000313" key="5">
    <source>
        <dbReference type="Proteomes" id="UP000566711"/>
    </source>
</evidence>
<dbReference type="InterPro" id="IPR014440">
    <property type="entry name" value="HCCAis_GSTk"/>
</dbReference>
<dbReference type="SUPFAM" id="SSF52833">
    <property type="entry name" value="Thioredoxin-like"/>
    <property type="match status" value="1"/>
</dbReference>
<evidence type="ECO:0000313" key="4">
    <source>
        <dbReference type="EMBL" id="MBA5608544.1"/>
    </source>
</evidence>
<dbReference type="PANTHER" id="PTHR42943">
    <property type="entry name" value="GLUTATHIONE S-TRANSFERASE KAPPA"/>
    <property type="match status" value="1"/>
</dbReference>
<feature type="domain" description="DSBA-like thioredoxin" evidence="3">
    <location>
        <begin position="5"/>
        <end position="194"/>
    </location>
</feature>
<comment type="similarity">
    <text evidence="1">Belongs to the GST superfamily. NadH family.</text>
</comment>